<dbReference type="Gene3D" id="3.40.50.1010">
    <property type="entry name" value="5'-nuclease"/>
    <property type="match status" value="1"/>
</dbReference>
<sequence length="166" mass="18741">MPVHPDQSVSVLVDTQNMYHAAQSLYSNNLDYSSVLEEAARDRRLRRALAYVVRTDNDEEESFFDALTRIGFETKVKEMKRYPDGTRKANWDMGIAIDAITFAPHLDAMVLCTGDGDFTRLIHHVREKGVRVEIMGFGSSTSSDLVEAADAFIDMSDEPQRFVLGF</sequence>
<name>A0A9Q4GFR8_9EURY</name>
<dbReference type="AlphaFoldDB" id="A0A9Q4GFR8"/>
<reference evidence="2" key="1">
    <citation type="submission" date="2022-09" db="EMBL/GenBank/DDBJ databases">
        <title>Haloadaptaus new haloarchaeum isolated from saline soil.</title>
        <authorList>
            <person name="Duran-Viseras A."/>
            <person name="Sanchez-Porro C."/>
            <person name="Ventosa A."/>
        </authorList>
    </citation>
    <scope>NUCLEOTIDE SEQUENCE</scope>
    <source>
        <strain evidence="2">F3-133</strain>
    </source>
</reference>
<proteinExistence type="predicted"/>
<gene>
    <name evidence="2" type="ORF">EGH25_00530</name>
</gene>
<evidence type="ECO:0000313" key="3">
    <source>
        <dbReference type="Proteomes" id="UP001149411"/>
    </source>
</evidence>
<evidence type="ECO:0000313" key="2">
    <source>
        <dbReference type="EMBL" id="MCX2817852.1"/>
    </source>
</evidence>
<feature type="domain" description="NYN" evidence="1">
    <location>
        <begin position="9"/>
        <end position="155"/>
    </location>
</feature>
<organism evidence="2 3">
    <name type="scientific">Halorutilus salinus</name>
    <dbReference type="NCBI Taxonomy" id="2487751"/>
    <lineage>
        <taxon>Archaea</taxon>
        <taxon>Methanobacteriati</taxon>
        <taxon>Methanobacteriota</taxon>
        <taxon>Stenosarchaea group</taxon>
        <taxon>Halobacteria</taxon>
        <taxon>Halorutilales</taxon>
        <taxon>Halorutilaceae</taxon>
        <taxon>Halorutilus</taxon>
    </lineage>
</organism>
<dbReference type="CDD" id="cd10911">
    <property type="entry name" value="PIN_LabA"/>
    <property type="match status" value="1"/>
</dbReference>
<dbReference type="Pfam" id="PF01936">
    <property type="entry name" value="NYN"/>
    <property type="match status" value="1"/>
</dbReference>
<dbReference type="EMBL" id="RKLV01000001">
    <property type="protein sequence ID" value="MCX2817852.1"/>
    <property type="molecule type" value="Genomic_DNA"/>
</dbReference>
<dbReference type="RefSeq" id="WP_266085357.1">
    <property type="nucleotide sequence ID" value="NZ_RKLV01000001.1"/>
</dbReference>
<accession>A0A9Q4GFR8</accession>
<evidence type="ECO:0000259" key="1">
    <source>
        <dbReference type="Pfam" id="PF01936"/>
    </source>
</evidence>
<comment type="caution">
    <text evidence="2">The sequence shown here is derived from an EMBL/GenBank/DDBJ whole genome shotgun (WGS) entry which is preliminary data.</text>
</comment>
<keyword evidence="3" id="KW-1185">Reference proteome</keyword>
<dbReference type="InterPro" id="IPR047140">
    <property type="entry name" value="LabA"/>
</dbReference>
<dbReference type="GO" id="GO:0004540">
    <property type="term" value="F:RNA nuclease activity"/>
    <property type="evidence" value="ECO:0007669"/>
    <property type="project" value="InterPro"/>
</dbReference>
<protein>
    <submittedName>
        <fullName evidence="2">NYN domain-containing protein</fullName>
    </submittedName>
</protein>
<dbReference type="Proteomes" id="UP001149411">
    <property type="component" value="Unassembled WGS sequence"/>
</dbReference>
<dbReference type="PANTHER" id="PTHR35458:SF8">
    <property type="entry name" value="SLR0650 PROTEIN"/>
    <property type="match status" value="1"/>
</dbReference>
<dbReference type="InterPro" id="IPR021139">
    <property type="entry name" value="NYN"/>
</dbReference>
<dbReference type="PANTHER" id="PTHR35458">
    <property type="entry name" value="SLR0755 PROTEIN"/>
    <property type="match status" value="1"/>
</dbReference>